<accession>A0A402CVX5</accession>
<dbReference type="RefSeq" id="WP_119321527.1">
    <property type="nucleotide sequence ID" value="NZ_AP025739.1"/>
</dbReference>
<dbReference type="PANTHER" id="PTHR33741">
    <property type="entry name" value="TRANSMEMBRANE PROTEIN DDB_G0269096-RELATED"/>
    <property type="match status" value="1"/>
</dbReference>
<dbReference type="PANTHER" id="PTHR33741:SF5">
    <property type="entry name" value="TRANSMEMBRANE PROTEIN DDB_G0269096-RELATED"/>
    <property type="match status" value="1"/>
</dbReference>
<dbReference type="InterPro" id="IPR058581">
    <property type="entry name" value="TM_HPP"/>
</dbReference>
<reference evidence="2 3" key="1">
    <citation type="journal article" date="2019" name="Int. J. Syst. Evol. Microbiol.">
        <title>Capsulimonas corticalis gen. nov., sp. nov., an aerobic capsulated bacterium, of a novel bacterial order, Capsulimonadales ord. nov., of the class Armatimonadia of the phylum Armatimonadetes.</title>
        <authorList>
            <person name="Li J."/>
            <person name="Kudo C."/>
            <person name="Tonouchi A."/>
        </authorList>
    </citation>
    <scope>NUCLEOTIDE SEQUENCE [LARGE SCALE GENOMIC DNA]</scope>
    <source>
        <strain evidence="2 3">AX-7</strain>
    </source>
</reference>
<feature type="domain" description="HPP transmembrane region" evidence="1">
    <location>
        <begin position="25"/>
        <end position="153"/>
    </location>
</feature>
<organism evidence="2 3">
    <name type="scientific">Capsulimonas corticalis</name>
    <dbReference type="NCBI Taxonomy" id="2219043"/>
    <lineage>
        <taxon>Bacteria</taxon>
        <taxon>Bacillati</taxon>
        <taxon>Armatimonadota</taxon>
        <taxon>Armatimonadia</taxon>
        <taxon>Capsulimonadales</taxon>
        <taxon>Capsulimonadaceae</taxon>
        <taxon>Capsulimonas</taxon>
    </lineage>
</organism>
<dbReference type="KEGG" id="ccot:CCAX7_60190"/>
<sequence length="172" mass="18735">MAPQTENHHTVIPKKSETRSMRAQFALAILPTLTVLVVFALVEAWSRQRLLFASLASSSFLIYLDPEHKTNSTRTLMLAQGLAGIVGFGTHMIFGPSYWAAGGAMVIVIFGMIIMQAMHPPAVSTVLSFAFSAGKGGGLALFGLCIGLIIMLVALQRASVWLFRRTLAWEER</sequence>
<evidence type="ECO:0000259" key="1">
    <source>
        <dbReference type="Pfam" id="PF04982"/>
    </source>
</evidence>
<dbReference type="Pfam" id="PF04982">
    <property type="entry name" value="TM_HPP"/>
    <property type="match status" value="1"/>
</dbReference>
<dbReference type="EMBL" id="AP025739">
    <property type="protein sequence ID" value="BDI33968.1"/>
    <property type="molecule type" value="Genomic_DNA"/>
</dbReference>
<gene>
    <name evidence="2" type="ORF">CCAX7_60190</name>
</gene>
<keyword evidence="3" id="KW-1185">Reference proteome</keyword>
<evidence type="ECO:0000313" key="3">
    <source>
        <dbReference type="Proteomes" id="UP000287394"/>
    </source>
</evidence>
<dbReference type="AlphaFoldDB" id="A0A402CVX5"/>
<dbReference type="OrthoDB" id="485439at2"/>
<evidence type="ECO:0000313" key="2">
    <source>
        <dbReference type="EMBL" id="BDI33968.1"/>
    </source>
</evidence>
<proteinExistence type="predicted"/>
<protein>
    <recommendedName>
        <fullName evidence="1">HPP transmembrane region domain-containing protein</fullName>
    </recommendedName>
</protein>
<dbReference type="InterPro" id="IPR007065">
    <property type="entry name" value="HPP"/>
</dbReference>
<name>A0A402CVX5_9BACT</name>
<dbReference type="Proteomes" id="UP000287394">
    <property type="component" value="Chromosome"/>
</dbReference>